<comment type="caution">
    <text evidence="2">The sequence shown here is derived from an EMBL/GenBank/DDBJ whole genome shotgun (WGS) entry which is preliminary data.</text>
</comment>
<keyword evidence="1" id="KW-1133">Transmembrane helix</keyword>
<dbReference type="RefSeq" id="WP_143240677.1">
    <property type="nucleotide sequence ID" value="NZ_LNKD01000008.1"/>
</dbReference>
<feature type="transmembrane region" description="Helical" evidence="1">
    <location>
        <begin position="51"/>
        <end position="73"/>
    </location>
</feature>
<evidence type="ECO:0000256" key="1">
    <source>
        <dbReference type="SAM" id="Phobius"/>
    </source>
</evidence>
<evidence type="ECO:0000313" key="2">
    <source>
        <dbReference type="EMBL" id="OSG84673.1"/>
    </source>
</evidence>
<dbReference type="AlphaFoldDB" id="A0A1X2YR85"/>
<name>A0A1X2YR85_BIFAD</name>
<dbReference type="Proteomes" id="UP000193377">
    <property type="component" value="Unassembled WGS sequence"/>
</dbReference>
<sequence>MSEKTRLRFRRIEAELLKAFHRGFSLLLAVFVFTLLAIVLLHLVFGTYAVGLLVIPSVVVIIEALLAALDFLFEFLAGDATYEQAGTEPPEGTFSKNSEDSSVMDDARMFAAVLKASRKSGKSKKGDAH</sequence>
<gene>
    <name evidence="2" type="ORF">B0487_2160</name>
</gene>
<organism evidence="2 3">
    <name type="scientific">Bifidobacterium adolescentis</name>
    <dbReference type="NCBI Taxonomy" id="1680"/>
    <lineage>
        <taxon>Bacteria</taxon>
        <taxon>Bacillati</taxon>
        <taxon>Actinomycetota</taxon>
        <taxon>Actinomycetes</taxon>
        <taxon>Bifidobacteriales</taxon>
        <taxon>Bifidobacteriaceae</taxon>
        <taxon>Bifidobacterium</taxon>
    </lineage>
</organism>
<reference evidence="2 3" key="1">
    <citation type="journal article" date="2016" name="Sci. Rep.">
        <title>Evaluation of genetic diversity among strains of the human gut commensal Bifidobacterium adolescentis.</title>
        <authorList>
            <person name="Duranti S."/>
            <person name="Milani C."/>
            <person name="Lugli G.A."/>
            <person name="Mancabelli L."/>
            <person name="Turroni F."/>
            <person name="Ferrario C."/>
            <person name="Mangifesta M."/>
            <person name="Viappiani A."/>
            <person name="Sanchez B."/>
            <person name="Margolles A."/>
            <person name="van Sinderen D."/>
            <person name="Ventura M."/>
        </authorList>
    </citation>
    <scope>NUCLEOTIDE SEQUENCE [LARGE SCALE GENOMIC DNA]</scope>
    <source>
        <strain evidence="2 3">487B</strain>
    </source>
</reference>
<evidence type="ECO:0000313" key="3">
    <source>
        <dbReference type="Proteomes" id="UP000193377"/>
    </source>
</evidence>
<keyword evidence="1" id="KW-0812">Transmembrane</keyword>
<proteinExistence type="predicted"/>
<accession>A0A1X2YR85</accession>
<protein>
    <recommendedName>
        <fullName evidence="4">DUF4282 domain-containing protein</fullName>
    </recommendedName>
</protein>
<evidence type="ECO:0008006" key="4">
    <source>
        <dbReference type="Google" id="ProtNLM"/>
    </source>
</evidence>
<feature type="transmembrane region" description="Helical" evidence="1">
    <location>
        <begin position="20"/>
        <end position="45"/>
    </location>
</feature>
<keyword evidence="1" id="KW-0472">Membrane</keyword>
<dbReference type="EMBL" id="LNKD01000008">
    <property type="protein sequence ID" value="OSG84673.1"/>
    <property type="molecule type" value="Genomic_DNA"/>
</dbReference>